<reference evidence="3" key="1">
    <citation type="journal article" date="2017" name="Front. Plant Sci.">
        <title>Climate Clever Clovers: New Paradigm to Reduce the Environmental Footprint of Ruminants by Breeding Low Methanogenic Forages Utilizing Haplotype Variation.</title>
        <authorList>
            <person name="Kaur P."/>
            <person name="Appels R."/>
            <person name="Bayer P.E."/>
            <person name="Keeble-Gagnere G."/>
            <person name="Wang J."/>
            <person name="Hirakawa H."/>
            <person name="Shirasawa K."/>
            <person name="Vercoe P."/>
            <person name="Stefanova K."/>
            <person name="Durmic Z."/>
            <person name="Nichols P."/>
            <person name="Revell C."/>
            <person name="Isobe S.N."/>
            <person name="Edwards D."/>
            <person name="Erskine W."/>
        </authorList>
    </citation>
    <scope>NUCLEOTIDE SEQUENCE [LARGE SCALE GENOMIC DNA]</scope>
    <source>
        <strain evidence="3">cv. Daliak</strain>
    </source>
</reference>
<dbReference type="InterPro" id="IPR052929">
    <property type="entry name" value="RNase_H-like_EbsB-rel"/>
</dbReference>
<dbReference type="InterPro" id="IPR044730">
    <property type="entry name" value="RNase_H-like_dom_plant"/>
</dbReference>
<dbReference type="PANTHER" id="PTHR47074">
    <property type="entry name" value="BNAC02G40300D PROTEIN"/>
    <property type="match status" value="1"/>
</dbReference>
<protein>
    <recommendedName>
        <fullName evidence="1">RNase H type-1 domain-containing protein</fullName>
    </recommendedName>
</protein>
<evidence type="ECO:0000259" key="1">
    <source>
        <dbReference type="Pfam" id="PF13456"/>
    </source>
</evidence>
<dbReference type="GO" id="GO:0003676">
    <property type="term" value="F:nucleic acid binding"/>
    <property type="evidence" value="ECO:0007669"/>
    <property type="project" value="InterPro"/>
</dbReference>
<accession>A0A2Z6NUC2</accession>
<proteinExistence type="predicted"/>
<evidence type="ECO:0000313" key="3">
    <source>
        <dbReference type="Proteomes" id="UP000242715"/>
    </source>
</evidence>
<feature type="domain" description="RNase H type-1" evidence="1">
    <location>
        <begin position="88"/>
        <end position="197"/>
    </location>
</feature>
<dbReference type="GO" id="GO:0004523">
    <property type="term" value="F:RNA-DNA hybrid ribonuclease activity"/>
    <property type="evidence" value="ECO:0007669"/>
    <property type="project" value="InterPro"/>
</dbReference>
<organism evidence="2 3">
    <name type="scientific">Trifolium subterraneum</name>
    <name type="common">Subterranean clover</name>
    <dbReference type="NCBI Taxonomy" id="3900"/>
    <lineage>
        <taxon>Eukaryota</taxon>
        <taxon>Viridiplantae</taxon>
        <taxon>Streptophyta</taxon>
        <taxon>Embryophyta</taxon>
        <taxon>Tracheophyta</taxon>
        <taxon>Spermatophyta</taxon>
        <taxon>Magnoliopsida</taxon>
        <taxon>eudicotyledons</taxon>
        <taxon>Gunneridae</taxon>
        <taxon>Pentapetalae</taxon>
        <taxon>rosids</taxon>
        <taxon>fabids</taxon>
        <taxon>Fabales</taxon>
        <taxon>Fabaceae</taxon>
        <taxon>Papilionoideae</taxon>
        <taxon>50 kb inversion clade</taxon>
        <taxon>NPAAA clade</taxon>
        <taxon>Hologalegina</taxon>
        <taxon>IRL clade</taxon>
        <taxon>Trifolieae</taxon>
        <taxon>Trifolium</taxon>
    </lineage>
</organism>
<dbReference type="Gene3D" id="3.30.420.10">
    <property type="entry name" value="Ribonuclease H-like superfamily/Ribonuclease H"/>
    <property type="match status" value="1"/>
</dbReference>
<gene>
    <name evidence="2" type="ORF">TSUD_98930</name>
</gene>
<dbReference type="InterPro" id="IPR036397">
    <property type="entry name" value="RNaseH_sf"/>
</dbReference>
<dbReference type="EMBL" id="DF974284">
    <property type="protein sequence ID" value="GAU47116.1"/>
    <property type="molecule type" value="Genomic_DNA"/>
</dbReference>
<dbReference type="PANTHER" id="PTHR47074:SF48">
    <property type="entry name" value="POLYNUCLEOTIDYL TRANSFERASE, RIBONUCLEASE H-LIKE SUPERFAMILY PROTEIN"/>
    <property type="match status" value="1"/>
</dbReference>
<dbReference type="InterPro" id="IPR002156">
    <property type="entry name" value="RNaseH_domain"/>
</dbReference>
<dbReference type="OrthoDB" id="1024736at2759"/>
<keyword evidence="3" id="KW-1185">Reference proteome</keyword>
<dbReference type="SUPFAM" id="SSF53098">
    <property type="entry name" value="Ribonuclease H-like"/>
    <property type="match status" value="1"/>
</dbReference>
<dbReference type="CDD" id="cd06222">
    <property type="entry name" value="RNase_H_like"/>
    <property type="match status" value="1"/>
</dbReference>
<evidence type="ECO:0000313" key="2">
    <source>
        <dbReference type="EMBL" id="GAU47116.1"/>
    </source>
</evidence>
<dbReference type="Proteomes" id="UP000242715">
    <property type="component" value="Unassembled WGS sequence"/>
</dbReference>
<name>A0A2Z6NUC2_TRISU</name>
<dbReference type="InterPro" id="IPR012337">
    <property type="entry name" value="RNaseH-like_sf"/>
</dbReference>
<dbReference type="AlphaFoldDB" id="A0A2Z6NUC2"/>
<dbReference type="Pfam" id="PF13456">
    <property type="entry name" value="RVT_3"/>
    <property type="match status" value="1"/>
</dbReference>
<sequence length="197" mass="22679">MHICPYEDKNTAGKVAMLAWVLWNNRNNCVWNNEREPRQQLGVKALHFWNEWNAVNIMREPHRQSAEQQQQQQQMPWTLPPDGWQKCNVDAGFHDDVGKKSVGWCIRDSSSQFVLAGTFWLHGRFSIIEGEAIALMEAMKEVKSRGFANVIFETNSKNVVDATHCLHTGVSEFSSLICEIKNILSLSTNFEVKFIKR</sequence>